<gene>
    <name evidence="9" type="ORF">FXF65_01620</name>
</gene>
<comment type="subcellular location">
    <subcellularLocation>
        <location evidence="1">Cell membrane</location>
        <topology evidence="1">Multi-pass membrane protein</topology>
    </subcellularLocation>
</comment>
<comment type="caution">
    <text evidence="9">The sequence shown here is derived from an EMBL/GenBank/DDBJ whole genome shotgun (WGS) entry which is preliminary data.</text>
</comment>
<dbReference type="RefSeq" id="WP_148347754.1">
    <property type="nucleotide sequence ID" value="NZ_JBHSBF010000019.1"/>
</dbReference>
<dbReference type="OrthoDB" id="7030876at2"/>
<feature type="transmembrane region" description="Helical" evidence="7">
    <location>
        <begin position="213"/>
        <end position="234"/>
    </location>
</feature>
<proteinExistence type="predicted"/>
<dbReference type="AlphaFoldDB" id="A0A5D0UJD9"/>
<evidence type="ECO:0000256" key="4">
    <source>
        <dbReference type="ARBA" id="ARBA00022692"/>
    </source>
</evidence>
<keyword evidence="2" id="KW-0813">Transport</keyword>
<evidence type="ECO:0000313" key="9">
    <source>
        <dbReference type="EMBL" id="TYC18488.1"/>
    </source>
</evidence>
<feature type="transmembrane region" description="Helical" evidence="7">
    <location>
        <begin position="246"/>
        <end position="265"/>
    </location>
</feature>
<keyword evidence="4 7" id="KW-0812">Transmembrane</keyword>
<feature type="transmembrane region" description="Helical" evidence="7">
    <location>
        <begin position="333"/>
        <end position="359"/>
    </location>
</feature>
<evidence type="ECO:0000256" key="3">
    <source>
        <dbReference type="ARBA" id="ARBA00022475"/>
    </source>
</evidence>
<sequence>MSPEGAASMGRHEWSIVAASVFCTISAAAPPFLVGVLAIHIRDDFPFTSVHLAVVVAVYFAVSAAMSMAAGRIIHRFGARRCMRTAMVLAVVSLALVASARNWQTLLLAQIAGGAGNSMVQPTVSQALGTVIPRRFRGLAFGLNQSAVPLATLIVALLIPLLTLTLGWRWCAAVLAVEAAVVAFGVPDVRGRDAARPGTIQPHRRRRRIGGSLPLLMCGASFASMAGTNIPAFLTSSAADMGMTARSAAALQMAGSAVCVAVRVAAGWSGNGRKPDYLRPAAAMLVGGGVGYAFLASGSIGLFTAGALLAFGLGWGWSGLFHLSVTQRFGDDVAGATGFVQAGVYVGAMTGPLVFGVVFERLGGGAAWTITCGMSLVAAALLLLAQLHLARAVPATPHPPEKEGSTQWA</sequence>
<keyword evidence="10" id="KW-1185">Reference proteome</keyword>
<dbReference type="Pfam" id="PF07690">
    <property type="entry name" value="MFS_1"/>
    <property type="match status" value="1"/>
</dbReference>
<keyword evidence="6 7" id="KW-0472">Membrane</keyword>
<feature type="transmembrane region" description="Helical" evidence="7">
    <location>
        <begin position="365"/>
        <end position="385"/>
    </location>
</feature>
<protein>
    <submittedName>
        <fullName evidence="9">MFS transporter</fullName>
    </submittedName>
</protein>
<dbReference type="PROSITE" id="PS50850">
    <property type="entry name" value="MFS"/>
    <property type="match status" value="1"/>
</dbReference>
<keyword evidence="3" id="KW-1003">Cell membrane</keyword>
<feature type="transmembrane region" description="Helical" evidence="7">
    <location>
        <begin position="136"/>
        <end position="161"/>
    </location>
</feature>
<evidence type="ECO:0000259" key="8">
    <source>
        <dbReference type="PROSITE" id="PS50850"/>
    </source>
</evidence>
<dbReference type="Gene3D" id="1.20.1250.20">
    <property type="entry name" value="MFS general substrate transporter like domains"/>
    <property type="match status" value="2"/>
</dbReference>
<evidence type="ECO:0000256" key="2">
    <source>
        <dbReference type="ARBA" id="ARBA00022448"/>
    </source>
</evidence>
<feature type="transmembrane region" description="Helical" evidence="7">
    <location>
        <begin position="16"/>
        <end position="41"/>
    </location>
</feature>
<feature type="domain" description="Major facilitator superfamily (MFS) profile" evidence="8">
    <location>
        <begin position="16"/>
        <end position="409"/>
    </location>
</feature>
<evidence type="ECO:0000256" key="6">
    <source>
        <dbReference type="ARBA" id="ARBA00023136"/>
    </source>
</evidence>
<accession>A0A5D0UJD9</accession>
<evidence type="ECO:0000256" key="7">
    <source>
        <dbReference type="SAM" id="Phobius"/>
    </source>
</evidence>
<dbReference type="GO" id="GO:0022857">
    <property type="term" value="F:transmembrane transporter activity"/>
    <property type="evidence" value="ECO:0007669"/>
    <property type="project" value="InterPro"/>
</dbReference>
<dbReference type="InterPro" id="IPR011701">
    <property type="entry name" value="MFS"/>
</dbReference>
<feature type="transmembrane region" description="Helical" evidence="7">
    <location>
        <begin position="167"/>
        <end position="186"/>
    </location>
</feature>
<dbReference type="InterPro" id="IPR050171">
    <property type="entry name" value="MFS_Transporters"/>
</dbReference>
<evidence type="ECO:0000256" key="5">
    <source>
        <dbReference type="ARBA" id="ARBA00022989"/>
    </source>
</evidence>
<dbReference type="Proteomes" id="UP000322634">
    <property type="component" value="Unassembled WGS sequence"/>
</dbReference>
<name>A0A5D0UJD9_9ACTN</name>
<keyword evidence="5 7" id="KW-1133">Transmembrane helix</keyword>
<feature type="transmembrane region" description="Helical" evidence="7">
    <location>
        <begin position="47"/>
        <end position="70"/>
    </location>
</feature>
<reference evidence="9 10" key="1">
    <citation type="submission" date="2019-08" db="EMBL/GenBank/DDBJ databases">
        <title>Actinomadura sp. nov. CYP1-5 isolated from mountain soil.</title>
        <authorList>
            <person name="Songsumanus A."/>
            <person name="Kuncharoen N."/>
            <person name="Kudo T."/>
            <person name="Yuki M."/>
            <person name="Igarashi Y."/>
            <person name="Tanasupawat S."/>
        </authorList>
    </citation>
    <scope>NUCLEOTIDE SEQUENCE [LARGE SCALE GENOMIC DNA]</scope>
    <source>
        <strain evidence="9 10">GKU157</strain>
    </source>
</reference>
<feature type="transmembrane region" description="Helical" evidence="7">
    <location>
        <begin position="300"/>
        <end position="321"/>
    </location>
</feature>
<dbReference type="GO" id="GO:0005886">
    <property type="term" value="C:plasma membrane"/>
    <property type="evidence" value="ECO:0007669"/>
    <property type="project" value="UniProtKB-SubCell"/>
</dbReference>
<organism evidence="9 10">
    <name type="scientific">Actinomadura syzygii</name>
    <dbReference type="NCBI Taxonomy" id="1427538"/>
    <lineage>
        <taxon>Bacteria</taxon>
        <taxon>Bacillati</taxon>
        <taxon>Actinomycetota</taxon>
        <taxon>Actinomycetes</taxon>
        <taxon>Streptosporangiales</taxon>
        <taxon>Thermomonosporaceae</taxon>
        <taxon>Actinomadura</taxon>
    </lineage>
</organism>
<dbReference type="InterPro" id="IPR020846">
    <property type="entry name" value="MFS_dom"/>
</dbReference>
<evidence type="ECO:0000256" key="1">
    <source>
        <dbReference type="ARBA" id="ARBA00004651"/>
    </source>
</evidence>
<dbReference type="SUPFAM" id="SSF103473">
    <property type="entry name" value="MFS general substrate transporter"/>
    <property type="match status" value="1"/>
</dbReference>
<evidence type="ECO:0000313" key="10">
    <source>
        <dbReference type="Proteomes" id="UP000322634"/>
    </source>
</evidence>
<dbReference type="EMBL" id="VSFF01000001">
    <property type="protein sequence ID" value="TYC18488.1"/>
    <property type="molecule type" value="Genomic_DNA"/>
</dbReference>
<dbReference type="PANTHER" id="PTHR23517">
    <property type="entry name" value="RESISTANCE PROTEIN MDTM, PUTATIVE-RELATED-RELATED"/>
    <property type="match status" value="1"/>
</dbReference>
<dbReference type="InterPro" id="IPR036259">
    <property type="entry name" value="MFS_trans_sf"/>
</dbReference>